<name>A0A5C3LD21_COPMA</name>
<comment type="function">
    <text evidence="3">Regulates mitochondrial small subunit maturation by controlling 15S rRNA 5'-end processing. Localizes to the 5' precursor of the 15S rRNA in a position that is subsequently occupied by mS47 in the mature yeast mtSSU. Uses structure and sequence-specific RNA recognition, binding to a single-stranded region of the precursor and specifically recognizing bases -6 to -1. The exchange of Ccm1 for mS47 is coupled to the irreversible removal of precursor rRNA that is accompanied by conformational changes of the mitoribosomal proteins uS5m and mS26. These conformational changes signal completion of 5'-end rRNA processing through protection of the mature 5'-end of the 15S rRNA and stabilization of mS47. The removal of the 5' precursor together with the dissociation of Ccm1 may be catalyzed by the 5'-3' exoribonuclease Pet127. Involved in the specific removal of group I introns in mitochondrial encoded transcripts.</text>
</comment>
<dbReference type="STRING" id="230819.A0A5C3LD21"/>
<feature type="repeat" description="PPR" evidence="5">
    <location>
        <begin position="642"/>
        <end position="676"/>
    </location>
</feature>
<dbReference type="PANTHER" id="PTHR47447:SF23">
    <property type="entry name" value="PENTACOTRIPEPTIDE-REPEAT REGION OF PRORP DOMAIN-CONTAINING PROTEIN"/>
    <property type="match status" value="1"/>
</dbReference>
<sequence>MLKTILLAHRHKLKLWEISLACNLANCTTVKAFPQLRTHSTAAVACPTSSPSPLSQIPKRLDSPYKQSDRVGKAGCVAILKQILKDYRKRKGKENAVQLVRSQPLLAPYTNSPKTFGYLINGLATSDTPQDTIEALRFAHDYGLQLNDQLFTNICFHFTEASRWDLVLRTVSFAQMSTGRSTARLLNWRARALLETSEFRQLGALLQEFEEYGAKPNRITFHLLLKAYLRNHDLLGAKSCLEQMEKACIPLDASTHAVIAQSYRSLGGDANVEERALEHLPLMPQSTQLAVLNNLLRGHLDNKDLQNALRILSLFEQTSVEVVTAALFGENTDGEAVRSAHQFSMPPIRLPKPLQPNASTFAVLMHYCSARRNFGGALQLLHCMIAQGVVPTAHVVTALIHACFVGNRPDLAVQLVIGICDSEATPRSLFEPIYSGSWDVPFFEVHVPGMKPTVKIFNSLILGILSSHGIDGAIQVLRIMEVNKVQPDTRTLDVILSHVEYVEKARPRTLIRLLYSLSDTRLTASPKHLRVIFRSILRTEKSNAWSLGWNASKFPATARRPSTPSGDPHVNNFDIFAGIEYPPYRFYNLLSRPFFKVLDDKGIKPDPGTLSMRVRFEAVIRKDMKAAQEVFQAMLARGMQPNAYHFAALMEGCAITGDARAAHKVFETAQSHGVMPSVVLYTILITAHGRRRRPDEALRTFQQMVDQGLGPDVPSIDAVVGAFYAANAGGMAKRVLVSLWEYIQPFPSQLASSTLFELAEKFRQLYSNPGIQLKPISTERRLELHLKLGDLVKEWDRLRSRKDASHRPWKERIRPCSNVAKRAQN</sequence>
<gene>
    <name evidence="6" type="ORF">FA15DRAFT_607925</name>
</gene>
<protein>
    <recommendedName>
        <fullName evidence="8">Pentacotripeptide-repeat region of PRORP domain-containing protein</fullName>
    </recommendedName>
</protein>
<evidence type="ECO:0000256" key="2">
    <source>
        <dbReference type="ARBA" id="ARBA00022737"/>
    </source>
</evidence>
<dbReference type="Proteomes" id="UP000307440">
    <property type="component" value="Unassembled WGS sequence"/>
</dbReference>
<dbReference type="Gene3D" id="1.25.40.10">
    <property type="entry name" value="Tetratricopeptide repeat domain"/>
    <property type="match status" value="4"/>
</dbReference>
<evidence type="ECO:0000256" key="5">
    <source>
        <dbReference type="PROSITE-ProRule" id="PRU00708"/>
    </source>
</evidence>
<evidence type="ECO:0008006" key="8">
    <source>
        <dbReference type="Google" id="ProtNLM"/>
    </source>
</evidence>
<dbReference type="InterPro" id="IPR011990">
    <property type="entry name" value="TPR-like_helical_dom_sf"/>
</dbReference>
<dbReference type="InterPro" id="IPR002885">
    <property type="entry name" value="PPR_rpt"/>
</dbReference>
<comment type="similarity">
    <text evidence="1">Belongs to the CCM1 family.</text>
</comment>
<dbReference type="PROSITE" id="PS51375">
    <property type="entry name" value="PPR"/>
    <property type="match status" value="3"/>
</dbReference>
<evidence type="ECO:0000256" key="1">
    <source>
        <dbReference type="ARBA" id="ARBA00006192"/>
    </source>
</evidence>
<evidence type="ECO:0000313" key="6">
    <source>
        <dbReference type="EMBL" id="TFK30545.1"/>
    </source>
</evidence>
<feature type="repeat" description="PPR" evidence="5">
    <location>
        <begin position="357"/>
        <end position="391"/>
    </location>
</feature>
<dbReference type="AlphaFoldDB" id="A0A5C3LD21"/>
<feature type="repeat" description="PPR" evidence="5">
    <location>
        <begin position="677"/>
        <end position="711"/>
    </location>
</feature>
<accession>A0A5C3LD21</accession>
<dbReference type="Pfam" id="PF01535">
    <property type="entry name" value="PPR"/>
    <property type="match status" value="1"/>
</dbReference>
<dbReference type="Pfam" id="PF13812">
    <property type="entry name" value="PPR_3"/>
    <property type="match status" value="1"/>
</dbReference>
<evidence type="ECO:0000313" key="7">
    <source>
        <dbReference type="Proteomes" id="UP000307440"/>
    </source>
</evidence>
<dbReference type="NCBIfam" id="TIGR00756">
    <property type="entry name" value="PPR"/>
    <property type="match status" value="1"/>
</dbReference>
<reference evidence="6 7" key="1">
    <citation type="journal article" date="2019" name="Nat. Ecol. Evol.">
        <title>Megaphylogeny resolves global patterns of mushroom evolution.</title>
        <authorList>
            <person name="Varga T."/>
            <person name="Krizsan K."/>
            <person name="Foldi C."/>
            <person name="Dima B."/>
            <person name="Sanchez-Garcia M."/>
            <person name="Sanchez-Ramirez S."/>
            <person name="Szollosi G.J."/>
            <person name="Szarkandi J.G."/>
            <person name="Papp V."/>
            <person name="Albert L."/>
            <person name="Andreopoulos W."/>
            <person name="Angelini C."/>
            <person name="Antonin V."/>
            <person name="Barry K.W."/>
            <person name="Bougher N.L."/>
            <person name="Buchanan P."/>
            <person name="Buyck B."/>
            <person name="Bense V."/>
            <person name="Catcheside P."/>
            <person name="Chovatia M."/>
            <person name="Cooper J."/>
            <person name="Damon W."/>
            <person name="Desjardin D."/>
            <person name="Finy P."/>
            <person name="Geml J."/>
            <person name="Haridas S."/>
            <person name="Hughes K."/>
            <person name="Justo A."/>
            <person name="Karasinski D."/>
            <person name="Kautmanova I."/>
            <person name="Kiss B."/>
            <person name="Kocsube S."/>
            <person name="Kotiranta H."/>
            <person name="LaButti K.M."/>
            <person name="Lechner B.E."/>
            <person name="Liimatainen K."/>
            <person name="Lipzen A."/>
            <person name="Lukacs Z."/>
            <person name="Mihaltcheva S."/>
            <person name="Morgado L.N."/>
            <person name="Niskanen T."/>
            <person name="Noordeloos M.E."/>
            <person name="Ohm R.A."/>
            <person name="Ortiz-Santana B."/>
            <person name="Ovrebo C."/>
            <person name="Racz N."/>
            <person name="Riley R."/>
            <person name="Savchenko A."/>
            <person name="Shiryaev A."/>
            <person name="Soop K."/>
            <person name="Spirin V."/>
            <person name="Szebenyi C."/>
            <person name="Tomsovsky M."/>
            <person name="Tulloss R.E."/>
            <person name="Uehling J."/>
            <person name="Grigoriev I.V."/>
            <person name="Vagvolgyi C."/>
            <person name="Papp T."/>
            <person name="Martin F.M."/>
            <person name="Miettinen O."/>
            <person name="Hibbett D.S."/>
            <person name="Nagy L.G."/>
        </authorList>
    </citation>
    <scope>NUCLEOTIDE SEQUENCE [LARGE SCALE GENOMIC DNA]</scope>
    <source>
        <strain evidence="6 7">CBS 121175</strain>
    </source>
</reference>
<comment type="subunit">
    <text evidence="4">Binds to mitochondrial small subunit 15S rRNA.</text>
</comment>
<keyword evidence="2" id="KW-0677">Repeat</keyword>
<organism evidence="6 7">
    <name type="scientific">Coprinopsis marcescibilis</name>
    <name type="common">Agaric fungus</name>
    <name type="synonym">Psathyrella marcescibilis</name>
    <dbReference type="NCBI Taxonomy" id="230819"/>
    <lineage>
        <taxon>Eukaryota</taxon>
        <taxon>Fungi</taxon>
        <taxon>Dikarya</taxon>
        <taxon>Basidiomycota</taxon>
        <taxon>Agaricomycotina</taxon>
        <taxon>Agaricomycetes</taxon>
        <taxon>Agaricomycetidae</taxon>
        <taxon>Agaricales</taxon>
        <taxon>Agaricineae</taxon>
        <taxon>Psathyrellaceae</taxon>
        <taxon>Coprinopsis</taxon>
    </lineage>
</organism>
<proteinExistence type="inferred from homology"/>
<evidence type="ECO:0000256" key="3">
    <source>
        <dbReference type="ARBA" id="ARBA00044493"/>
    </source>
</evidence>
<dbReference type="EMBL" id="ML210146">
    <property type="protein sequence ID" value="TFK30545.1"/>
    <property type="molecule type" value="Genomic_DNA"/>
</dbReference>
<dbReference type="OrthoDB" id="185373at2759"/>
<evidence type="ECO:0000256" key="4">
    <source>
        <dbReference type="ARBA" id="ARBA00044511"/>
    </source>
</evidence>
<dbReference type="PANTHER" id="PTHR47447">
    <property type="entry name" value="OS03G0856100 PROTEIN"/>
    <property type="match status" value="1"/>
</dbReference>
<keyword evidence="7" id="KW-1185">Reference proteome</keyword>